<evidence type="ECO:0000313" key="2">
    <source>
        <dbReference type="Proteomes" id="UP001233172"/>
    </source>
</evidence>
<sequence length="91" mass="10372">TDSDSNTQNLCRSDYRRMSCPTARECSHVVPGALRTFLLFISTPETGAATTTSVHCSVFNVTREREFHMREKKIPGCVNPVKNKLKRKQER</sequence>
<comment type="caution">
    <text evidence="1">The sequence shown here is derived from an EMBL/GenBank/DDBJ whole genome shotgun (WGS) entry which is preliminary data.</text>
</comment>
<dbReference type="AlphaFoldDB" id="A0AAD8AR94"/>
<feature type="non-terminal residue" evidence="1">
    <location>
        <position position="1"/>
    </location>
</feature>
<reference evidence="1" key="2">
    <citation type="submission" date="2023-04" db="EMBL/GenBank/DDBJ databases">
        <authorList>
            <person name="Bu L."/>
            <person name="Lu L."/>
            <person name="Laidemitt M.R."/>
            <person name="Zhang S.M."/>
            <person name="Mutuku M."/>
            <person name="Mkoji G."/>
            <person name="Steinauer M."/>
            <person name="Loker E.S."/>
        </authorList>
    </citation>
    <scope>NUCLEOTIDE SEQUENCE</scope>
    <source>
        <strain evidence="1">KasaAsao</strain>
        <tissue evidence="1">Whole Snail</tissue>
    </source>
</reference>
<gene>
    <name evidence="1" type="ORF">Bpfe_029673</name>
</gene>
<protein>
    <submittedName>
        <fullName evidence="1">Uncharacterized protein</fullName>
    </submittedName>
</protein>
<proteinExistence type="predicted"/>
<dbReference type="EMBL" id="JASAOG010000298">
    <property type="protein sequence ID" value="KAK0040900.1"/>
    <property type="molecule type" value="Genomic_DNA"/>
</dbReference>
<evidence type="ECO:0000313" key="1">
    <source>
        <dbReference type="EMBL" id="KAK0040900.1"/>
    </source>
</evidence>
<accession>A0AAD8AR94</accession>
<reference evidence="1" key="1">
    <citation type="journal article" date="2023" name="PLoS Negl. Trop. Dis.">
        <title>A genome sequence for Biomphalaria pfeifferi, the major vector snail for the human-infecting parasite Schistosoma mansoni.</title>
        <authorList>
            <person name="Bu L."/>
            <person name="Lu L."/>
            <person name="Laidemitt M.R."/>
            <person name="Zhang S.M."/>
            <person name="Mutuku M."/>
            <person name="Mkoji G."/>
            <person name="Steinauer M."/>
            <person name="Loker E.S."/>
        </authorList>
    </citation>
    <scope>NUCLEOTIDE SEQUENCE</scope>
    <source>
        <strain evidence="1">KasaAsao</strain>
    </source>
</reference>
<name>A0AAD8AR94_BIOPF</name>
<organism evidence="1 2">
    <name type="scientific">Biomphalaria pfeifferi</name>
    <name type="common">Bloodfluke planorb</name>
    <name type="synonym">Freshwater snail</name>
    <dbReference type="NCBI Taxonomy" id="112525"/>
    <lineage>
        <taxon>Eukaryota</taxon>
        <taxon>Metazoa</taxon>
        <taxon>Spiralia</taxon>
        <taxon>Lophotrochozoa</taxon>
        <taxon>Mollusca</taxon>
        <taxon>Gastropoda</taxon>
        <taxon>Heterobranchia</taxon>
        <taxon>Euthyneura</taxon>
        <taxon>Panpulmonata</taxon>
        <taxon>Hygrophila</taxon>
        <taxon>Lymnaeoidea</taxon>
        <taxon>Planorbidae</taxon>
        <taxon>Biomphalaria</taxon>
    </lineage>
</organism>
<dbReference type="Proteomes" id="UP001233172">
    <property type="component" value="Unassembled WGS sequence"/>
</dbReference>
<keyword evidence="2" id="KW-1185">Reference proteome</keyword>